<evidence type="ECO:0000259" key="1">
    <source>
        <dbReference type="Pfam" id="PF01610"/>
    </source>
</evidence>
<dbReference type="PANTHER" id="PTHR33498">
    <property type="entry name" value="TRANSPOSASE FOR INSERTION SEQUENCE ELEMENT IS1557"/>
    <property type="match status" value="1"/>
</dbReference>
<dbReference type="Pfam" id="PF01610">
    <property type="entry name" value="DDE_Tnp_ISL3"/>
    <property type="match status" value="1"/>
</dbReference>
<name>A0A2S7VDH3_9VIBR</name>
<dbReference type="InterPro" id="IPR047951">
    <property type="entry name" value="Transpos_ISL3"/>
</dbReference>
<gene>
    <name evidence="2" type="ORF">BTO10_12735</name>
</gene>
<accession>A0A2S7VDH3</accession>
<dbReference type="EMBL" id="MSCI01000002">
    <property type="protein sequence ID" value="PQJ60236.1"/>
    <property type="molecule type" value="Genomic_DNA"/>
</dbReference>
<proteinExistence type="predicted"/>
<dbReference type="InterPro" id="IPR002560">
    <property type="entry name" value="Transposase_DDE"/>
</dbReference>
<organism evidence="2 3">
    <name type="scientific">Vibrio chagasii</name>
    <dbReference type="NCBI Taxonomy" id="170679"/>
    <lineage>
        <taxon>Bacteria</taxon>
        <taxon>Pseudomonadati</taxon>
        <taxon>Pseudomonadota</taxon>
        <taxon>Gammaproteobacteria</taxon>
        <taxon>Vibrionales</taxon>
        <taxon>Vibrionaceae</taxon>
        <taxon>Vibrio</taxon>
    </lineage>
</organism>
<dbReference type="AlphaFoldDB" id="A0A2S7VDH3"/>
<dbReference type="PANTHER" id="PTHR33498:SF1">
    <property type="entry name" value="TRANSPOSASE FOR INSERTION SEQUENCE ELEMENT IS1557"/>
    <property type="match status" value="1"/>
</dbReference>
<comment type="caution">
    <text evidence="2">The sequence shown here is derived from an EMBL/GenBank/DDBJ whole genome shotgun (WGS) entry which is preliminary data.</text>
</comment>
<dbReference type="Proteomes" id="UP000238707">
    <property type="component" value="Unassembled WGS sequence"/>
</dbReference>
<sequence length="155" mass="17931">MLPNADVAFDRFHVMKNYCMFMKKVRAKAFKNCSHEEKTILKGTLFLLLKNAIKLNDKQSNRLDDLLESNKTLCIIYMLKEQLQAIWDEPCYKTMVAELEARSRLAKSTRILSLSNIADAPLERKVGIFNYAKYKLTNARVEAENVSIGLLRRRA</sequence>
<evidence type="ECO:0000313" key="2">
    <source>
        <dbReference type="EMBL" id="PQJ60236.1"/>
    </source>
</evidence>
<keyword evidence="3" id="KW-1185">Reference proteome</keyword>
<protein>
    <submittedName>
        <fullName evidence="2">Transposase</fullName>
    </submittedName>
</protein>
<reference evidence="2 3" key="1">
    <citation type="submission" date="2016-12" db="EMBL/GenBank/DDBJ databases">
        <title>Diversity of luminous bacteria.</title>
        <authorList>
            <person name="Yoshizawa S."/>
            <person name="Kogure K."/>
        </authorList>
    </citation>
    <scope>NUCLEOTIDE SEQUENCE [LARGE SCALE GENOMIC DNA]</scope>
    <source>
        <strain evidence="2 3">LC2-408</strain>
    </source>
</reference>
<feature type="domain" description="Transposase IS204/IS1001/IS1096/IS1165 DDE" evidence="1">
    <location>
        <begin position="2"/>
        <end position="155"/>
    </location>
</feature>
<evidence type="ECO:0000313" key="3">
    <source>
        <dbReference type="Proteomes" id="UP000238707"/>
    </source>
</evidence>